<dbReference type="GO" id="GO:0008413">
    <property type="term" value="F:8-oxo-7,8-dihydroguanosine triphosphate pyrophosphatase activity"/>
    <property type="evidence" value="ECO:0007669"/>
    <property type="project" value="InterPro"/>
</dbReference>
<comment type="function">
    <text evidence="21">Oxidized purine nucleoside triphosphate hydrolase which is a prominent sanitizer of the oxidized nucleotide pool. Catalyzes the hydrolysis of 2-oxo-dATP (2-hydroxy-dATP) into 2-oxo-dAMP. Also has a significant hydrolase activity toward 2-oxo-ATP, 8-oxo-dGTP and 8-oxo-dATP. Through the hydrolysis of oxidized purine nucleoside triphosphates, prevents their incorporation into DNA and the subsequent transversions A:T to C:G and G:C to T:A. Also catalyzes the hydrolysis of methylated purine nucleoside triphosphate preventing their integration into DNA. Through this antimutagenic activity protects cells from oxidative stress.</text>
</comment>
<comment type="catalytic activity">
    <reaction evidence="18">
        <text>N(6)-methyl-ATP + H2O = N(6)-methyl-AMP + diphosphate + H(+)</text>
        <dbReference type="Rhea" id="RHEA:67608"/>
        <dbReference type="ChEBI" id="CHEBI:15377"/>
        <dbReference type="ChEBI" id="CHEBI:15378"/>
        <dbReference type="ChEBI" id="CHEBI:33019"/>
        <dbReference type="ChEBI" id="CHEBI:144842"/>
        <dbReference type="ChEBI" id="CHEBI:172873"/>
    </reaction>
    <physiologicalReaction direction="left-to-right" evidence="18">
        <dbReference type="Rhea" id="RHEA:67609"/>
    </physiologicalReaction>
</comment>
<evidence type="ECO:0000256" key="7">
    <source>
        <dbReference type="ARBA" id="ARBA00024448"/>
    </source>
</evidence>
<comment type="catalytic activity">
    <reaction evidence="9">
        <text>8-oxo-dGTP + H2O = 8-oxo-dGMP + diphosphate + H(+)</text>
        <dbReference type="Rhea" id="RHEA:31575"/>
        <dbReference type="ChEBI" id="CHEBI:15377"/>
        <dbReference type="ChEBI" id="CHEBI:15378"/>
        <dbReference type="ChEBI" id="CHEBI:33019"/>
        <dbReference type="ChEBI" id="CHEBI:63224"/>
        <dbReference type="ChEBI" id="CHEBI:77896"/>
    </reaction>
    <physiologicalReaction direction="left-to-right" evidence="9">
        <dbReference type="Rhea" id="RHEA:31576"/>
    </physiologicalReaction>
</comment>
<proteinExistence type="inferred from homology"/>
<dbReference type="SUPFAM" id="SSF55811">
    <property type="entry name" value="Nudix"/>
    <property type="match status" value="1"/>
</dbReference>
<dbReference type="PROSITE" id="PS51462">
    <property type="entry name" value="NUDIX"/>
    <property type="match status" value="1"/>
</dbReference>
<protein>
    <recommendedName>
        <fullName evidence="12">Oxidized purine nucleoside triphosphate hydrolase</fullName>
        <ecNumber evidence="11">3.6.1.56</ecNumber>
    </recommendedName>
    <alternativeName>
        <fullName evidence="16">2-hydroxy-dATP diphosphatase</fullName>
    </alternativeName>
    <alternativeName>
        <fullName evidence="15">7,8-dihydro-8-oxoguanine triphosphatase</fullName>
    </alternativeName>
    <alternativeName>
        <fullName evidence="14">8-oxo-dGTPase</fullName>
    </alternativeName>
    <alternativeName>
        <fullName evidence="17">Methylated purine nucleoside triphosphate hydrolase</fullName>
    </alternativeName>
    <alternativeName>
        <fullName evidence="13">Nucleoside diphosphate-linked moiety X motif 1</fullName>
    </alternativeName>
</protein>
<sequence length="191" mass="21590">MTKKVLTLCIIHQHNRVLLGMKKRGFGAGRWNGFGGKVLENEGIEDATRRETLEEAGIILDDIEKVGILEFGFRSPIRRPSAIRPLAEALEVHIFKATEFSGEPIETEEMRPHWFEISEIPYNTMWPDDIFWLPLFLKGKRFTGRFLFGKGDIILEQSLLEEYVDSGSSLPAGQAGPDNLGLAVDLQTIYN</sequence>
<accession>A0A1G1X295</accession>
<dbReference type="GO" id="GO:0046872">
    <property type="term" value="F:metal ion binding"/>
    <property type="evidence" value="ECO:0007669"/>
    <property type="project" value="UniProtKB-KW"/>
</dbReference>
<evidence type="ECO:0000256" key="19">
    <source>
        <dbReference type="ARBA" id="ARBA00048894"/>
    </source>
</evidence>
<dbReference type="Pfam" id="PF00293">
    <property type="entry name" value="NUDIX"/>
    <property type="match status" value="1"/>
</dbReference>
<comment type="catalytic activity">
    <reaction evidence="7">
        <text>8-oxo-dATP + H2O = 8-oxo-dAMP + diphosphate + H(+)</text>
        <dbReference type="Rhea" id="RHEA:65396"/>
        <dbReference type="ChEBI" id="CHEBI:15377"/>
        <dbReference type="ChEBI" id="CHEBI:15378"/>
        <dbReference type="ChEBI" id="CHEBI:33019"/>
        <dbReference type="ChEBI" id="CHEBI:71361"/>
        <dbReference type="ChEBI" id="CHEBI:172871"/>
    </reaction>
    <physiologicalReaction direction="left-to-right" evidence="7">
        <dbReference type="Rhea" id="RHEA:65397"/>
    </physiologicalReaction>
</comment>
<reference evidence="23 24" key="1">
    <citation type="journal article" date="2016" name="Nat. Commun.">
        <title>Thousands of microbial genomes shed light on interconnected biogeochemical processes in an aquifer system.</title>
        <authorList>
            <person name="Anantharaman K."/>
            <person name="Brown C.T."/>
            <person name="Hug L.A."/>
            <person name="Sharon I."/>
            <person name="Castelle C.J."/>
            <person name="Probst A.J."/>
            <person name="Thomas B.C."/>
            <person name="Singh A."/>
            <person name="Wilkins M.J."/>
            <person name="Karaoz U."/>
            <person name="Brodie E.L."/>
            <person name="Williams K.H."/>
            <person name="Hubbard S.S."/>
            <person name="Banfield J.F."/>
        </authorList>
    </citation>
    <scope>NUCLEOTIDE SEQUENCE [LARGE SCALE GENOMIC DNA]</scope>
</reference>
<evidence type="ECO:0000256" key="16">
    <source>
        <dbReference type="ARBA" id="ARBA00031927"/>
    </source>
</evidence>
<keyword evidence="5" id="KW-0378">Hydrolase</keyword>
<evidence type="ECO:0000256" key="12">
    <source>
        <dbReference type="ARBA" id="ARBA00026218"/>
    </source>
</evidence>
<evidence type="ECO:0000256" key="1">
    <source>
        <dbReference type="ARBA" id="ARBA00001946"/>
    </source>
</evidence>
<evidence type="ECO:0000256" key="4">
    <source>
        <dbReference type="ARBA" id="ARBA00022723"/>
    </source>
</evidence>
<dbReference type="PANTHER" id="PTHR43758">
    <property type="entry name" value="7,8-DIHYDRO-8-OXOGUANINE TRIPHOSPHATASE"/>
    <property type="match status" value="1"/>
</dbReference>
<evidence type="ECO:0000256" key="13">
    <source>
        <dbReference type="ARBA" id="ARBA00029673"/>
    </source>
</evidence>
<gene>
    <name evidence="23" type="ORF">A3D99_00235</name>
</gene>
<evidence type="ECO:0000256" key="15">
    <source>
        <dbReference type="ARBA" id="ARBA00030682"/>
    </source>
</evidence>
<comment type="similarity">
    <text evidence="2">Belongs to the Nudix hydrolase family.</text>
</comment>
<evidence type="ECO:0000256" key="17">
    <source>
        <dbReference type="ARBA" id="ARBA00032071"/>
    </source>
</evidence>
<evidence type="ECO:0000256" key="20">
    <source>
        <dbReference type="ARBA" id="ARBA00049032"/>
    </source>
</evidence>
<dbReference type="PANTHER" id="PTHR43758:SF2">
    <property type="entry name" value="OXIDIZED PURINE NUCLEOSIDE TRIPHOSPHATE HYDROLASE"/>
    <property type="match status" value="1"/>
</dbReference>
<dbReference type="Proteomes" id="UP000177528">
    <property type="component" value="Unassembled WGS sequence"/>
</dbReference>
<comment type="caution">
    <text evidence="23">The sequence shown here is derived from an EMBL/GenBank/DDBJ whole genome shotgun (WGS) entry which is preliminary data.</text>
</comment>
<evidence type="ECO:0000256" key="8">
    <source>
        <dbReference type="ARBA" id="ARBA00024459"/>
    </source>
</evidence>
<dbReference type="EC" id="3.6.1.56" evidence="11"/>
<dbReference type="GO" id="GO:0005737">
    <property type="term" value="C:cytoplasm"/>
    <property type="evidence" value="ECO:0007669"/>
    <property type="project" value="TreeGrafter"/>
</dbReference>
<comment type="subunit">
    <text evidence="3">Monomer.</text>
</comment>
<dbReference type="GO" id="GO:0042262">
    <property type="term" value="P:DNA protection"/>
    <property type="evidence" value="ECO:0007669"/>
    <property type="project" value="InterPro"/>
</dbReference>
<dbReference type="InterPro" id="IPR000086">
    <property type="entry name" value="NUDIX_hydrolase_dom"/>
</dbReference>
<dbReference type="PRINTS" id="PR01403">
    <property type="entry name" value="8OXTPHPHTASE"/>
</dbReference>
<keyword evidence="6" id="KW-0460">Magnesium</keyword>
<evidence type="ECO:0000313" key="24">
    <source>
        <dbReference type="Proteomes" id="UP000177528"/>
    </source>
</evidence>
<dbReference type="EMBL" id="MHHR01000020">
    <property type="protein sequence ID" value="OGY34136.1"/>
    <property type="molecule type" value="Genomic_DNA"/>
</dbReference>
<organism evidence="23 24">
    <name type="scientific">Candidatus Andersenbacteria bacterium RIFCSPHIGHO2_12_FULL_45_11</name>
    <dbReference type="NCBI Taxonomy" id="1797281"/>
    <lineage>
        <taxon>Bacteria</taxon>
        <taxon>Candidatus Anderseniibacteriota</taxon>
    </lineage>
</organism>
<evidence type="ECO:0000256" key="14">
    <source>
        <dbReference type="ARBA" id="ARBA00030634"/>
    </source>
</evidence>
<evidence type="ECO:0000256" key="9">
    <source>
        <dbReference type="ARBA" id="ARBA00024486"/>
    </source>
</evidence>
<evidence type="ECO:0000256" key="10">
    <source>
        <dbReference type="ARBA" id="ARBA00024596"/>
    </source>
</evidence>
<dbReference type="GO" id="GO:0008828">
    <property type="term" value="F:dATP diphosphatase activity"/>
    <property type="evidence" value="ECO:0007669"/>
    <property type="project" value="UniProtKB-EC"/>
</dbReference>
<dbReference type="Gene3D" id="3.90.79.10">
    <property type="entry name" value="Nucleoside Triphosphate Pyrophosphohydrolase"/>
    <property type="match status" value="1"/>
</dbReference>
<comment type="catalytic activity">
    <reaction evidence="10">
        <text>2-oxo-ATP + H2O = 2-oxo-AMP + diphosphate + H(+)</text>
        <dbReference type="Rhea" id="RHEA:67392"/>
        <dbReference type="ChEBI" id="CHEBI:15377"/>
        <dbReference type="ChEBI" id="CHEBI:15378"/>
        <dbReference type="ChEBI" id="CHEBI:33019"/>
        <dbReference type="ChEBI" id="CHEBI:71395"/>
        <dbReference type="ChEBI" id="CHEBI:172878"/>
    </reaction>
    <physiologicalReaction direction="left-to-right" evidence="10">
        <dbReference type="Rhea" id="RHEA:67393"/>
    </physiologicalReaction>
</comment>
<evidence type="ECO:0000256" key="11">
    <source>
        <dbReference type="ARBA" id="ARBA00026103"/>
    </source>
</evidence>
<comment type="catalytic activity">
    <reaction evidence="20">
        <text>N(6)-methyl-dATP + H2O = N(6)-methyl-dAMP + diphosphate + H(+)</text>
        <dbReference type="Rhea" id="RHEA:67604"/>
        <dbReference type="ChEBI" id="CHEBI:15377"/>
        <dbReference type="ChEBI" id="CHEBI:15378"/>
        <dbReference type="ChEBI" id="CHEBI:33019"/>
        <dbReference type="ChEBI" id="CHEBI:169976"/>
        <dbReference type="ChEBI" id="CHEBI:172872"/>
    </reaction>
    <physiologicalReaction direction="left-to-right" evidence="20">
        <dbReference type="Rhea" id="RHEA:67605"/>
    </physiologicalReaction>
</comment>
<name>A0A1G1X295_9BACT</name>
<evidence type="ECO:0000256" key="5">
    <source>
        <dbReference type="ARBA" id="ARBA00022801"/>
    </source>
</evidence>
<feature type="domain" description="Nudix hydrolase" evidence="22">
    <location>
        <begin position="1"/>
        <end position="141"/>
    </location>
</feature>
<evidence type="ECO:0000256" key="2">
    <source>
        <dbReference type="ARBA" id="ARBA00005582"/>
    </source>
</evidence>
<comment type="cofactor">
    <cofactor evidence="1">
        <name>Mg(2+)</name>
        <dbReference type="ChEBI" id="CHEBI:18420"/>
    </cofactor>
</comment>
<evidence type="ECO:0000259" key="22">
    <source>
        <dbReference type="PROSITE" id="PS51462"/>
    </source>
</evidence>
<dbReference type="InterPro" id="IPR003563">
    <property type="entry name" value="8ODP"/>
</dbReference>
<comment type="catalytic activity">
    <reaction evidence="8">
        <text>2-oxo-dATP + H2O = 2-oxo-dAMP + diphosphate + H(+)</text>
        <dbReference type="Rhea" id="RHEA:31583"/>
        <dbReference type="ChEBI" id="CHEBI:15377"/>
        <dbReference type="ChEBI" id="CHEBI:15378"/>
        <dbReference type="ChEBI" id="CHEBI:33019"/>
        <dbReference type="ChEBI" id="CHEBI:63212"/>
        <dbReference type="ChEBI" id="CHEBI:77897"/>
        <dbReference type="EC" id="3.6.1.56"/>
    </reaction>
    <physiologicalReaction direction="left-to-right" evidence="8">
        <dbReference type="Rhea" id="RHEA:31584"/>
    </physiologicalReaction>
</comment>
<keyword evidence="4" id="KW-0479">Metal-binding</keyword>
<evidence type="ECO:0000256" key="6">
    <source>
        <dbReference type="ARBA" id="ARBA00022842"/>
    </source>
</evidence>
<evidence type="ECO:0000256" key="21">
    <source>
        <dbReference type="ARBA" id="ARBA00053094"/>
    </source>
</evidence>
<dbReference type="AlphaFoldDB" id="A0A1G1X295"/>
<evidence type="ECO:0000313" key="23">
    <source>
        <dbReference type="EMBL" id="OGY34136.1"/>
    </source>
</evidence>
<evidence type="ECO:0000256" key="3">
    <source>
        <dbReference type="ARBA" id="ARBA00011245"/>
    </source>
</evidence>
<comment type="catalytic activity">
    <reaction evidence="19">
        <text>O(6)-methyl-dGTP + H2O = O(6)-methyl-dGMP + diphosphate + H(+)</text>
        <dbReference type="Rhea" id="RHEA:67600"/>
        <dbReference type="ChEBI" id="CHEBI:15377"/>
        <dbReference type="ChEBI" id="CHEBI:15378"/>
        <dbReference type="ChEBI" id="CHEBI:33019"/>
        <dbReference type="ChEBI" id="CHEBI:169974"/>
        <dbReference type="ChEBI" id="CHEBI:169975"/>
    </reaction>
    <physiologicalReaction direction="left-to-right" evidence="19">
        <dbReference type="Rhea" id="RHEA:67601"/>
    </physiologicalReaction>
</comment>
<dbReference type="InterPro" id="IPR015797">
    <property type="entry name" value="NUDIX_hydrolase-like_dom_sf"/>
</dbReference>
<dbReference type="CDD" id="cd03427">
    <property type="entry name" value="NUDIX_MTH1_Nudt1"/>
    <property type="match status" value="1"/>
</dbReference>
<evidence type="ECO:0000256" key="18">
    <source>
        <dbReference type="ARBA" id="ARBA00048002"/>
    </source>
</evidence>